<name>A0ABQ4SZJ9_9HYPH</name>
<evidence type="ECO:0000313" key="2">
    <source>
        <dbReference type="Proteomes" id="UP001055102"/>
    </source>
</evidence>
<evidence type="ECO:0008006" key="3">
    <source>
        <dbReference type="Google" id="ProtNLM"/>
    </source>
</evidence>
<dbReference type="RefSeq" id="WP_238278435.1">
    <property type="nucleotide sequence ID" value="NZ_BPQR01000084.1"/>
</dbReference>
<proteinExistence type="predicted"/>
<accession>A0ABQ4SZJ9</accession>
<comment type="caution">
    <text evidence="1">The sequence shown here is derived from an EMBL/GenBank/DDBJ whole genome shotgun (WGS) entry which is preliminary data.</text>
</comment>
<gene>
    <name evidence="1" type="ORF">AOPFMNJM_3940</name>
</gene>
<reference evidence="1" key="1">
    <citation type="journal article" date="2021" name="Front. Microbiol.">
        <title>Comprehensive Comparative Genomics and Phenotyping of Methylobacterium Species.</title>
        <authorList>
            <person name="Alessa O."/>
            <person name="Ogura Y."/>
            <person name="Fujitani Y."/>
            <person name="Takami H."/>
            <person name="Hayashi T."/>
            <person name="Sahin N."/>
            <person name="Tani A."/>
        </authorList>
    </citation>
    <scope>NUCLEOTIDE SEQUENCE</scope>
    <source>
        <strain evidence="1">LMG 23639</strain>
    </source>
</reference>
<keyword evidence="2" id="KW-1185">Reference proteome</keyword>
<reference evidence="1" key="2">
    <citation type="submission" date="2021-08" db="EMBL/GenBank/DDBJ databases">
        <authorList>
            <person name="Tani A."/>
            <person name="Ola A."/>
            <person name="Ogura Y."/>
            <person name="Katsura K."/>
            <person name="Hayashi T."/>
        </authorList>
    </citation>
    <scope>NUCLEOTIDE SEQUENCE</scope>
    <source>
        <strain evidence="1">LMG 23639</strain>
    </source>
</reference>
<protein>
    <recommendedName>
        <fullName evidence="3">DUF551 domain-containing protein</fullName>
    </recommendedName>
</protein>
<dbReference type="Proteomes" id="UP001055102">
    <property type="component" value="Unassembled WGS sequence"/>
</dbReference>
<dbReference type="EMBL" id="BPQR01000084">
    <property type="protein sequence ID" value="GJE08597.1"/>
    <property type="molecule type" value="Genomic_DNA"/>
</dbReference>
<sequence length="87" mass="9547">MSDLPDDFSFPPLPATVIGHVQRWHPIETAPTDGVAILLAVADEWVTCGRHCPDEGWYELGNDPSDVWGGPFYPTHWMPLPPPPAGT</sequence>
<evidence type="ECO:0000313" key="1">
    <source>
        <dbReference type="EMBL" id="GJE08597.1"/>
    </source>
</evidence>
<organism evidence="1 2">
    <name type="scientific">Methylobacterium jeotgali</name>
    <dbReference type="NCBI Taxonomy" id="381630"/>
    <lineage>
        <taxon>Bacteria</taxon>
        <taxon>Pseudomonadati</taxon>
        <taxon>Pseudomonadota</taxon>
        <taxon>Alphaproteobacteria</taxon>
        <taxon>Hyphomicrobiales</taxon>
        <taxon>Methylobacteriaceae</taxon>
        <taxon>Methylobacterium</taxon>
    </lineage>
</organism>